<feature type="transmembrane region" description="Helical" evidence="1">
    <location>
        <begin position="39"/>
        <end position="59"/>
    </location>
</feature>
<protein>
    <recommendedName>
        <fullName evidence="4">Holin</fullName>
    </recommendedName>
</protein>
<sequence>MYTWAFWRELGERALRAAAAALMGVFVGDKTVATVDWRFTAAAVATAVLVSVCSSLLASRRTEGDEEPRTASFLTGGRG</sequence>
<evidence type="ECO:0000313" key="3">
    <source>
        <dbReference type="Proteomes" id="UP000190074"/>
    </source>
</evidence>
<organism evidence="2 3">
    <name type="scientific">Mycobacteroides abscessus subsp. massiliense</name>
    <dbReference type="NCBI Taxonomy" id="1962118"/>
    <lineage>
        <taxon>Bacteria</taxon>
        <taxon>Bacillati</taxon>
        <taxon>Actinomycetota</taxon>
        <taxon>Actinomycetes</taxon>
        <taxon>Mycobacteriales</taxon>
        <taxon>Mycobacteriaceae</taxon>
        <taxon>Mycobacteroides</taxon>
        <taxon>Mycobacteroides abscessus</taxon>
    </lineage>
</organism>
<dbReference type="AlphaFoldDB" id="A0A1U0WT07"/>
<evidence type="ECO:0008006" key="4">
    <source>
        <dbReference type="Google" id="ProtNLM"/>
    </source>
</evidence>
<keyword evidence="1" id="KW-0472">Membrane</keyword>
<dbReference type="Proteomes" id="UP000190074">
    <property type="component" value="Unassembled WGS sequence"/>
</dbReference>
<evidence type="ECO:0000313" key="2">
    <source>
        <dbReference type="EMBL" id="SKM29652.1"/>
    </source>
</evidence>
<gene>
    <name evidence="2" type="ORF">SAMEA2259716_03414</name>
</gene>
<name>A0A1U0WT07_9MYCO</name>
<dbReference type="EMBL" id="FVGW01000006">
    <property type="protein sequence ID" value="SKM29652.1"/>
    <property type="molecule type" value="Genomic_DNA"/>
</dbReference>
<proteinExistence type="predicted"/>
<dbReference type="RefSeq" id="WP_079617011.1">
    <property type="nucleotide sequence ID" value="NZ_FVGW01000006.1"/>
</dbReference>
<keyword evidence="1" id="KW-1133">Transmembrane helix</keyword>
<evidence type="ECO:0000256" key="1">
    <source>
        <dbReference type="SAM" id="Phobius"/>
    </source>
</evidence>
<dbReference type="InterPro" id="IPR020109">
    <property type="entry name" value="Holin_r1t"/>
</dbReference>
<dbReference type="Pfam" id="PF16945">
    <property type="entry name" value="Phage_r1t_holin"/>
    <property type="match status" value="1"/>
</dbReference>
<accession>A0A1U0WT07</accession>
<keyword evidence="1" id="KW-0812">Transmembrane</keyword>
<reference evidence="2 3" key="1">
    <citation type="submission" date="2016-11" db="EMBL/GenBank/DDBJ databases">
        <authorList>
            <consortium name="Pathogen Informatics"/>
        </authorList>
    </citation>
    <scope>NUCLEOTIDE SEQUENCE [LARGE SCALE GENOMIC DNA]</scope>
    <source>
        <strain evidence="2 3">911</strain>
    </source>
</reference>